<evidence type="ECO:0000313" key="2">
    <source>
        <dbReference type="Proteomes" id="UP001054252"/>
    </source>
</evidence>
<gene>
    <name evidence="1" type="ORF">SLEP1_g6888</name>
</gene>
<protein>
    <submittedName>
        <fullName evidence="1">Uncharacterized protein</fullName>
    </submittedName>
</protein>
<organism evidence="1 2">
    <name type="scientific">Rubroshorea leprosula</name>
    <dbReference type="NCBI Taxonomy" id="152421"/>
    <lineage>
        <taxon>Eukaryota</taxon>
        <taxon>Viridiplantae</taxon>
        <taxon>Streptophyta</taxon>
        <taxon>Embryophyta</taxon>
        <taxon>Tracheophyta</taxon>
        <taxon>Spermatophyta</taxon>
        <taxon>Magnoliopsida</taxon>
        <taxon>eudicotyledons</taxon>
        <taxon>Gunneridae</taxon>
        <taxon>Pentapetalae</taxon>
        <taxon>rosids</taxon>
        <taxon>malvids</taxon>
        <taxon>Malvales</taxon>
        <taxon>Dipterocarpaceae</taxon>
        <taxon>Rubroshorea</taxon>
    </lineage>
</organism>
<evidence type="ECO:0000313" key="1">
    <source>
        <dbReference type="EMBL" id="GKU93283.1"/>
    </source>
</evidence>
<proteinExistence type="predicted"/>
<name>A0AAV5I5N1_9ROSI</name>
<dbReference type="AlphaFoldDB" id="A0AAV5I5N1"/>
<accession>A0AAV5I5N1</accession>
<sequence>MCACFVYLKYTKATGAGGDLGCKVHQLFPSTLKAVILMCFIVFAYV</sequence>
<dbReference type="EMBL" id="BPVZ01000007">
    <property type="protein sequence ID" value="GKU93283.1"/>
    <property type="molecule type" value="Genomic_DNA"/>
</dbReference>
<comment type="caution">
    <text evidence="1">The sequence shown here is derived from an EMBL/GenBank/DDBJ whole genome shotgun (WGS) entry which is preliminary data.</text>
</comment>
<keyword evidence="2" id="KW-1185">Reference proteome</keyword>
<dbReference type="Proteomes" id="UP001054252">
    <property type="component" value="Unassembled WGS sequence"/>
</dbReference>
<reference evidence="1 2" key="1">
    <citation type="journal article" date="2021" name="Commun. Biol.">
        <title>The genome of Shorea leprosula (Dipterocarpaceae) highlights the ecological relevance of drought in aseasonal tropical rainforests.</title>
        <authorList>
            <person name="Ng K.K.S."/>
            <person name="Kobayashi M.J."/>
            <person name="Fawcett J.A."/>
            <person name="Hatakeyama M."/>
            <person name="Paape T."/>
            <person name="Ng C.H."/>
            <person name="Ang C.C."/>
            <person name="Tnah L.H."/>
            <person name="Lee C.T."/>
            <person name="Nishiyama T."/>
            <person name="Sese J."/>
            <person name="O'Brien M.J."/>
            <person name="Copetti D."/>
            <person name="Mohd Noor M.I."/>
            <person name="Ong R.C."/>
            <person name="Putra M."/>
            <person name="Sireger I.Z."/>
            <person name="Indrioko S."/>
            <person name="Kosugi Y."/>
            <person name="Izuno A."/>
            <person name="Isagi Y."/>
            <person name="Lee S.L."/>
            <person name="Shimizu K.K."/>
        </authorList>
    </citation>
    <scope>NUCLEOTIDE SEQUENCE [LARGE SCALE GENOMIC DNA]</scope>
    <source>
        <strain evidence="1">214</strain>
    </source>
</reference>